<keyword evidence="2" id="KW-0812">Transmembrane</keyword>
<accession>A0AAP0L885</accession>
<keyword evidence="2" id="KW-1133">Transmembrane helix</keyword>
<feature type="region of interest" description="Disordered" evidence="1">
    <location>
        <begin position="196"/>
        <end position="319"/>
    </location>
</feature>
<evidence type="ECO:0000313" key="4">
    <source>
        <dbReference type="Proteomes" id="UP001419268"/>
    </source>
</evidence>
<dbReference type="AlphaFoldDB" id="A0AAP0L885"/>
<feature type="compositionally biased region" description="Basic residues" evidence="1">
    <location>
        <begin position="12"/>
        <end position="34"/>
    </location>
</feature>
<organism evidence="3 4">
    <name type="scientific">Stephania cephalantha</name>
    <dbReference type="NCBI Taxonomy" id="152367"/>
    <lineage>
        <taxon>Eukaryota</taxon>
        <taxon>Viridiplantae</taxon>
        <taxon>Streptophyta</taxon>
        <taxon>Embryophyta</taxon>
        <taxon>Tracheophyta</taxon>
        <taxon>Spermatophyta</taxon>
        <taxon>Magnoliopsida</taxon>
        <taxon>Ranunculales</taxon>
        <taxon>Menispermaceae</taxon>
        <taxon>Menispermoideae</taxon>
        <taxon>Cissampelideae</taxon>
        <taxon>Stephania</taxon>
    </lineage>
</organism>
<keyword evidence="4" id="KW-1185">Reference proteome</keyword>
<evidence type="ECO:0000256" key="1">
    <source>
        <dbReference type="SAM" id="MobiDB-lite"/>
    </source>
</evidence>
<reference evidence="3 4" key="1">
    <citation type="submission" date="2024-01" db="EMBL/GenBank/DDBJ databases">
        <title>Genome assemblies of Stephania.</title>
        <authorList>
            <person name="Yang L."/>
        </authorList>
    </citation>
    <scope>NUCLEOTIDE SEQUENCE [LARGE SCALE GENOMIC DNA]</scope>
    <source>
        <strain evidence="3">JXDWG</strain>
        <tissue evidence="3">Leaf</tissue>
    </source>
</reference>
<feature type="compositionally biased region" description="Basic and acidic residues" evidence="1">
    <location>
        <begin position="1"/>
        <end position="11"/>
    </location>
</feature>
<keyword evidence="2" id="KW-0472">Membrane</keyword>
<name>A0AAP0L885_9MAGN</name>
<protein>
    <submittedName>
        <fullName evidence="3">Uncharacterized protein</fullName>
    </submittedName>
</protein>
<feature type="compositionally biased region" description="Basic residues" evidence="1">
    <location>
        <begin position="92"/>
        <end position="102"/>
    </location>
</feature>
<evidence type="ECO:0000313" key="3">
    <source>
        <dbReference type="EMBL" id="KAK9166392.1"/>
    </source>
</evidence>
<comment type="caution">
    <text evidence="3">The sequence shown here is derived from an EMBL/GenBank/DDBJ whole genome shotgun (WGS) entry which is preliminary data.</text>
</comment>
<dbReference type="Proteomes" id="UP001419268">
    <property type="component" value="Unassembled WGS sequence"/>
</dbReference>
<feature type="compositionally biased region" description="Basic and acidic residues" evidence="1">
    <location>
        <begin position="276"/>
        <end position="294"/>
    </location>
</feature>
<proteinExistence type="predicted"/>
<feature type="compositionally biased region" description="Low complexity" evidence="1">
    <location>
        <begin position="252"/>
        <end position="269"/>
    </location>
</feature>
<feature type="compositionally biased region" description="Basic and acidic residues" evidence="1">
    <location>
        <begin position="215"/>
        <end position="242"/>
    </location>
</feature>
<feature type="region of interest" description="Disordered" evidence="1">
    <location>
        <begin position="1"/>
        <end position="113"/>
    </location>
</feature>
<sequence>MGLSVRGERRPAAARRRRRTSGRTRRWAARRRTSSRMWQHADAPAADKAARGVDQGRGRREERKRAGEGERRRRRGVGSARQRAAPSAALRQRQRAGLRQQRRTAGMRGGDARRRRAAAVVAASAGSGAVTAVARLRRMFDNAMDSNGFEGYGEATVVGCRVRISGRVRDISERQLRLLEATTADQWQTRGLGAARSADQAGCGKTRTLQRRTRRLAEWTKAADGEKKGREPERESGSRDAAAKVGSQDGNASCASAAKASSRQCAAPAEAKKRRQDAWHDARRRARAAEDGGRQPRSCGDRGGATSTNVRQRDGFKWF</sequence>
<gene>
    <name evidence="3" type="ORF">Scep_001583</name>
</gene>
<feature type="transmembrane region" description="Helical" evidence="2">
    <location>
        <begin position="117"/>
        <end position="136"/>
    </location>
</feature>
<evidence type="ECO:0000256" key="2">
    <source>
        <dbReference type="SAM" id="Phobius"/>
    </source>
</evidence>
<feature type="compositionally biased region" description="Basic and acidic residues" evidence="1">
    <location>
        <begin position="48"/>
        <end position="71"/>
    </location>
</feature>
<feature type="compositionally biased region" description="Low complexity" evidence="1">
    <location>
        <begin position="77"/>
        <end position="91"/>
    </location>
</feature>
<dbReference type="EMBL" id="JBBNAG010000001">
    <property type="protein sequence ID" value="KAK9166392.1"/>
    <property type="molecule type" value="Genomic_DNA"/>
</dbReference>